<dbReference type="FunFam" id="1.10.238.10:FF:000003">
    <property type="entry name" value="Calmodulin A"/>
    <property type="match status" value="2"/>
</dbReference>
<feature type="domain" description="EF-hand" evidence="4">
    <location>
        <begin position="65"/>
        <end position="100"/>
    </location>
</feature>
<dbReference type="OrthoDB" id="26525at2759"/>
<evidence type="ECO:0000313" key="6">
    <source>
        <dbReference type="Proteomes" id="UP000243459"/>
    </source>
</evidence>
<protein>
    <recommendedName>
        <fullName evidence="4">EF-hand domain-containing protein</fullName>
    </recommendedName>
</protein>
<dbReference type="CDD" id="cd00051">
    <property type="entry name" value="EFh"/>
    <property type="match status" value="1"/>
</dbReference>
<dbReference type="Gramene" id="ONK71904">
    <property type="protein sequence ID" value="ONK71904"/>
    <property type="gene ID" value="A4U43_C04F13570"/>
</dbReference>
<gene>
    <name evidence="5" type="ORF">A4U43_C04F13570</name>
</gene>
<evidence type="ECO:0000259" key="4">
    <source>
        <dbReference type="PROSITE" id="PS50222"/>
    </source>
</evidence>
<dbReference type="GO" id="GO:0005509">
    <property type="term" value="F:calcium ion binding"/>
    <property type="evidence" value="ECO:0007669"/>
    <property type="project" value="InterPro"/>
</dbReference>
<evidence type="ECO:0000256" key="1">
    <source>
        <dbReference type="ARBA" id="ARBA00022737"/>
    </source>
</evidence>
<dbReference type="InterPro" id="IPR018247">
    <property type="entry name" value="EF_Hand_1_Ca_BS"/>
</dbReference>
<dbReference type="InterPro" id="IPR011992">
    <property type="entry name" value="EF-hand-dom_pair"/>
</dbReference>
<name>A0A5P1F191_ASPOF</name>
<dbReference type="InterPro" id="IPR050145">
    <property type="entry name" value="Centrin_CML-like"/>
</dbReference>
<dbReference type="SMART" id="SM00054">
    <property type="entry name" value="EFh"/>
    <property type="match status" value="3"/>
</dbReference>
<feature type="compositionally biased region" description="Low complexity" evidence="3">
    <location>
        <begin position="1"/>
        <end position="10"/>
    </location>
</feature>
<keyword evidence="2" id="KW-0106">Calcium</keyword>
<keyword evidence="1" id="KW-0677">Repeat</keyword>
<evidence type="ECO:0000256" key="3">
    <source>
        <dbReference type="SAM" id="MobiDB-lite"/>
    </source>
</evidence>
<sequence>MASRWFSSKSFKLRLRKKTPSAPSSSSTSSSSSYMEAFRRFDTDGDGKISPSELRAFLAWAGDSVAEGDVERVMRDHDSDGDGFMDYGDFLRLMEMEEGEEDLRRAFEAFESEKGSGTITPRGLQQVLGRLGEERTQEECAGMIRFYDLDGNGVLDYHEFQRMMTMA</sequence>
<proteinExistence type="predicted"/>
<feature type="compositionally biased region" description="Low complexity" evidence="3">
    <location>
        <begin position="20"/>
        <end position="33"/>
    </location>
</feature>
<feature type="domain" description="EF-hand" evidence="4">
    <location>
        <begin position="135"/>
        <end position="167"/>
    </location>
</feature>
<dbReference type="AlphaFoldDB" id="A0A5P1F191"/>
<feature type="region of interest" description="Disordered" evidence="3">
    <location>
        <begin position="1"/>
        <end position="34"/>
    </location>
</feature>
<dbReference type="EMBL" id="CM007384">
    <property type="protein sequence ID" value="ONK71904.1"/>
    <property type="molecule type" value="Genomic_DNA"/>
</dbReference>
<accession>A0A5P1F191</accession>
<dbReference type="Gene3D" id="1.10.238.10">
    <property type="entry name" value="EF-hand"/>
    <property type="match status" value="2"/>
</dbReference>
<dbReference type="Proteomes" id="UP000243459">
    <property type="component" value="Chromosome 4"/>
</dbReference>
<evidence type="ECO:0000256" key="2">
    <source>
        <dbReference type="ARBA" id="ARBA00022837"/>
    </source>
</evidence>
<dbReference type="InterPro" id="IPR002048">
    <property type="entry name" value="EF_hand_dom"/>
</dbReference>
<reference evidence="6" key="1">
    <citation type="journal article" date="2017" name="Nat. Commun.">
        <title>The asparagus genome sheds light on the origin and evolution of a young Y chromosome.</title>
        <authorList>
            <person name="Harkess A."/>
            <person name="Zhou J."/>
            <person name="Xu C."/>
            <person name="Bowers J.E."/>
            <person name="Van der Hulst R."/>
            <person name="Ayyampalayam S."/>
            <person name="Mercati F."/>
            <person name="Riccardi P."/>
            <person name="McKain M.R."/>
            <person name="Kakrana A."/>
            <person name="Tang H."/>
            <person name="Ray J."/>
            <person name="Groenendijk J."/>
            <person name="Arikit S."/>
            <person name="Mathioni S.M."/>
            <person name="Nakano M."/>
            <person name="Shan H."/>
            <person name="Telgmann-Rauber A."/>
            <person name="Kanno A."/>
            <person name="Yue Z."/>
            <person name="Chen H."/>
            <person name="Li W."/>
            <person name="Chen Y."/>
            <person name="Xu X."/>
            <person name="Zhang Y."/>
            <person name="Luo S."/>
            <person name="Chen H."/>
            <person name="Gao J."/>
            <person name="Mao Z."/>
            <person name="Pires J.C."/>
            <person name="Luo M."/>
            <person name="Kudrna D."/>
            <person name="Wing R.A."/>
            <person name="Meyers B.C."/>
            <person name="Yi K."/>
            <person name="Kong H."/>
            <person name="Lavrijsen P."/>
            <person name="Sunseri F."/>
            <person name="Falavigna A."/>
            <person name="Ye Y."/>
            <person name="Leebens-Mack J.H."/>
            <person name="Chen G."/>
        </authorList>
    </citation>
    <scope>NUCLEOTIDE SEQUENCE [LARGE SCALE GENOMIC DNA]</scope>
    <source>
        <strain evidence="6">cv. DH0086</strain>
    </source>
</reference>
<feature type="domain" description="EF-hand" evidence="4">
    <location>
        <begin position="29"/>
        <end position="64"/>
    </location>
</feature>
<dbReference type="Pfam" id="PF13499">
    <property type="entry name" value="EF-hand_7"/>
    <property type="match status" value="2"/>
</dbReference>
<keyword evidence="6" id="KW-1185">Reference proteome</keyword>
<organism evidence="5 6">
    <name type="scientific">Asparagus officinalis</name>
    <name type="common">Garden asparagus</name>
    <dbReference type="NCBI Taxonomy" id="4686"/>
    <lineage>
        <taxon>Eukaryota</taxon>
        <taxon>Viridiplantae</taxon>
        <taxon>Streptophyta</taxon>
        <taxon>Embryophyta</taxon>
        <taxon>Tracheophyta</taxon>
        <taxon>Spermatophyta</taxon>
        <taxon>Magnoliopsida</taxon>
        <taxon>Liliopsida</taxon>
        <taxon>Asparagales</taxon>
        <taxon>Asparagaceae</taxon>
        <taxon>Asparagoideae</taxon>
        <taxon>Asparagus</taxon>
    </lineage>
</organism>
<dbReference type="PANTHER" id="PTHR23050">
    <property type="entry name" value="CALCIUM BINDING PROTEIN"/>
    <property type="match status" value="1"/>
</dbReference>
<dbReference type="PROSITE" id="PS00018">
    <property type="entry name" value="EF_HAND_1"/>
    <property type="match status" value="3"/>
</dbReference>
<dbReference type="SUPFAM" id="SSF47473">
    <property type="entry name" value="EF-hand"/>
    <property type="match status" value="1"/>
</dbReference>
<dbReference type="OMA" id="VKSHDEC"/>
<dbReference type="PROSITE" id="PS50222">
    <property type="entry name" value="EF_HAND_2"/>
    <property type="match status" value="3"/>
</dbReference>
<evidence type="ECO:0000313" key="5">
    <source>
        <dbReference type="EMBL" id="ONK71904.1"/>
    </source>
</evidence>